<name>A0A0A9AR37_ARUDO</name>
<protein>
    <submittedName>
        <fullName evidence="1">Uncharacterized protein</fullName>
    </submittedName>
</protein>
<dbReference type="AlphaFoldDB" id="A0A0A9AR37"/>
<organism evidence="1">
    <name type="scientific">Arundo donax</name>
    <name type="common">Giant reed</name>
    <name type="synonym">Donax arundinaceus</name>
    <dbReference type="NCBI Taxonomy" id="35708"/>
    <lineage>
        <taxon>Eukaryota</taxon>
        <taxon>Viridiplantae</taxon>
        <taxon>Streptophyta</taxon>
        <taxon>Embryophyta</taxon>
        <taxon>Tracheophyta</taxon>
        <taxon>Spermatophyta</taxon>
        <taxon>Magnoliopsida</taxon>
        <taxon>Liliopsida</taxon>
        <taxon>Poales</taxon>
        <taxon>Poaceae</taxon>
        <taxon>PACMAD clade</taxon>
        <taxon>Arundinoideae</taxon>
        <taxon>Arundineae</taxon>
        <taxon>Arundo</taxon>
    </lineage>
</organism>
<evidence type="ECO:0000313" key="1">
    <source>
        <dbReference type="EMBL" id="JAD51385.1"/>
    </source>
</evidence>
<dbReference type="EMBL" id="GBRH01246510">
    <property type="protein sequence ID" value="JAD51385.1"/>
    <property type="molecule type" value="Transcribed_RNA"/>
</dbReference>
<reference evidence="1" key="2">
    <citation type="journal article" date="2015" name="Data Brief">
        <title>Shoot transcriptome of the giant reed, Arundo donax.</title>
        <authorList>
            <person name="Barrero R.A."/>
            <person name="Guerrero F.D."/>
            <person name="Moolhuijzen P."/>
            <person name="Goolsby J.A."/>
            <person name="Tidwell J."/>
            <person name="Bellgard S.E."/>
            <person name="Bellgard M.I."/>
        </authorList>
    </citation>
    <scope>NUCLEOTIDE SEQUENCE</scope>
    <source>
        <tissue evidence="1">Shoot tissue taken approximately 20 cm above the soil surface</tissue>
    </source>
</reference>
<accession>A0A0A9AR37</accession>
<reference evidence="1" key="1">
    <citation type="submission" date="2014-09" db="EMBL/GenBank/DDBJ databases">
        <authorList>
            <person name="Magalhaes I.L.F."/>
            <person name="Oliveira U."/>
            <person name="Santos F.R."/>
            <person name="Vidigal T.H.D.A."/>
            <person name="Brescovit A.D."/>
            <person name="Santos A.J."/>
        </authorList>
    </citation>
    <scope>NUCLEOTIDE SEQUENCE</scope>
    <source>
        <tissue evidence="1">Shoot tissue taken approximately 20 cm above the soil surface</tissue>
    </source>
</reference>
<proteinExistence type="predicted"/>
<sequence length="23" mass="2657">MLTYFLSSILLSCIAKLNENIRN</sequence>